<evidence type="ECO:0000256" key="1">
    <source>
        <dbReference type="SAM" id="MobiDB-lite"/>
    </source>
</evidence>
<evidence type="ECO:0000313" key="4">
    <source>
        <dbReference type="EMBL" id="MDR7384177.1"/>
    </source>
</evidence>
<dbReference type="Pfam" id="PF00144">
    <property type="entry name" value="Beta-lactamase"/>
    <property type="match status" value="1"/>
</dbReference>
<accession>A0ABU2CS60</accession>
<dbReference type="RefSeq" id="WP_274996070.1">
    <property type="nucleotide sequence ID" value="NZ_JAJQQP010000011.1"/>
</dbReference>
<sequence length="499" mass="51001">MSGADDELGAVLGDVVAGLREASRAPALSAAAGRGGDVVWAGAVGAPAGAGTDGGPTPEHAFRIGSITKPMVAVAVMRLVEEGKVALHDPIGAHLPDAPAVDATLAELLSHTSGLPAEPAGAWWERAGGSTWEQIVASDLPRLVAPGTRYHYSNVGFAVLGRLVEVARGRSWDEVLRDELWVPLGMTATGRVPVGPHVRGYAVHPHADLVHDEPVADYLAMGPAGELWSTPSDLVRFGMWLACHDTLGAVGDAVLPVPARRLMTAPRVVVDEPGVAWTGTYGLGVRVRKDLIDLPGEGPVPVRTVGHSGSVPGFTADLRVDAGSGDAVAVIGSSTGGFGDGTGLLAALRGVRPDVGHAGVGRGPVVDGSEEVTEGASEGLAEGRQPGGQPGAGGGVGAGLPELTGTWYWGPVPFTLRAEGDRLVLAGAAGGRATEFVPGTPGTWVGVTAGYWQGETFRPVEREGRVVALDVGTFCFTRSPYAPEVEIPGGHDGVGWHAL</sequence>
<name>A0ABU2CS60_9MICO</name>
<dbReference type="Pfam" id="PF24491">
    <property type="entry name" value="DUF7586"/>
    <property type="match status" value="1"/>
</dbReference>
<dbReference type="InterPro" id="IPR050491">
    <property type="entry name" value="AmpC-like"/>
</dbReference>
<keyword evidence="5" id="KW-1185">Reference proteome</keyword>
<feature type="region of interest" description="Disordered" evidence="1">
    <location>
        <begin position="359"/>
        <end position="397"/>
    </location>
</feature>
<reference evidence="4 5" key="1">
    <citation type="submission" date="2023-07" db="EMBL/GenBank/DDBJ databases">
        <title>Sequencing the genomes of 1000 actinobacteria strains.</title>
        <authorList>
            <person name="Klenk H.-P."/>
        </authorList>
    </citation>
    <scope>NUCLEOTIDE SEQUENCE [LARGE SCALE GENOMIC DNA]</scope>
    <source>
        <strain evidence="4 5">DSM 45554</strain>
    </source>
</reference>
<feature type="compositionally biased region" description="Gly residues" evidence="1">
    <location>
        <begin position="385"/>
        <end position="397"/>
    </location>
</feature>
<dbReference type="PANTHER" id="PTHR46825:SF7">
    <property type="entry name" value="D-ALANYL-D-ALANINE CARBOXYPEPTIDASE"/>
    <property type="match status" value="1"/>
</dbReference>
<dbReference type="PANTHER" id="PTHR46825">
    <property type="entry name" value="D-ALANYL-D-ALANINE-CARBOXYPEPTIDASE/ENDOPEPTIDASE AMPH"/>
    <property type="match status" value="1"/>
</dbReference>
<organism evidence="4 5">
    <name type="scientific">Promicromonospora iranensis</name>
    <dbReference type="NCBI Taxonomy" id="1105144"/>
    <lineage>
        <taxon>Bacteria</taxon>
        <taxon>Bacillati</taxon>
        <taxon>Actinomycetota</taxon>
        <taxon>Actinomycetes</taxon>
        <taxon>Micrococcales</taxon>
        <taxon>Promicromonosporaceae</taxon>
        <taxon>Promicromonospora</taxon>
    </lineage>
</organism>
<gene>
    <name evidence="4" type="ORF">J2S48_003692</name>
</gene>
<protein>
    <submittedName>
        <fullName evidence="4">CubicO group peptidase (Beta-lactamase class C family)</fullName>
    </submittedName>
</protein>
<proteinExistence type="predicted"/>
<dbReference type="Proteomes" id="UP001183585">
    <property type="component" value="Unassembled WGS sequence"/>
</dbReference>
<evidence type="ECO:0000259" key="2">
    <source>
        <dbReference type="Pfam" id="PF00144"/>
    </source>
</evidence>
<evidence type="ECO:0000313" key="5">
    <source>
        <dbReference type="Proteomes" id="UP001183585"/>
    </source>
</evidence>
<comment type="caution">
    <text evidence="4">The sequence shown here is derived from an EMBL/GenBank/DDBJ whole genome shotgun (WGS) entry which is preliminary data.</text>
</comment>
<dbReference type="SUPFAM" id="SSF56601">
    <property type="entry name" value="beta-lactamase/transpeptidase-like"/>
    <property type="match status" value="1"/>
</dbReference>
<dbReference type="Gene3D" id="3.40.710.10">
    <property type="entry name" value="DD-peptidase/beta-lactamase superfamily"/>
    <property type="match status" value="1"/>
</dbReference>
<dbReference type="InterPro" id="IPR056008">
    <property type="entry name" value="DUF7586"/>
</dbReference>
<feature type="domain" description="Beta-lactamase-related" evidence="2">
    <location>
        <begin position="15"/>
        <end position="337"/>
    </location>
</feature>
<feature type="domain" description="DUF7586" evidence="3">
    <location>
        <begin position="400"/>
        <end position="478"/>
    </location>
</feature>
<dbReference type="InterPro" id="IPR001466">
    <property type="entry name" value="Beta-lactam-related"/>
</dbReference>
<dbReference type="InterPro" id="IPR012338">
    <property type="entry name" value="Beta-lactam/transpept-like"/>
</dbReference>
<dbReference type="EMBL" id="JAVDYE010000001">
    <property type="protein sequence ID" value="MDR7384177.1"/>
    <property type="molecule type" value="Genomic_DNA"/>
</dbReference>
<evidence type="ECO:0000259" key="3">
    <source>
        <dbReference type="Pfam" id="PF24491"/>
    </source>
</evidence>